<keyword evidence="6" id="KW-0862">Zinc</keyword>
<dbReference type="InterPro" id="IPR007066">
    <property type="entry name" value="RNA_pol_Rpb1_3"/>
</dbReference>
<feature type="domain" description="RNA polymerase Rpb1" evidence="9">
    <location>
        <begin position="173"/>
        <end position="513"/>
    </location>
</feature>
<dbReference type="Gene3D" id="1.10.150.390">
    <property type="match status" value="1"/>
</dbReference>
<dbReference type="RefSeq" id="YP_009122111.1">
    <property type="nucleotide sequence ID" value="NC_026522.1"/>
</dbReference>
<keyword evidence="7" id="KW-0804">Transcription</keyword>
<evidence type="ECO:0000256" key="2">
    <source>
        <dbReference type="ARBA" id="ARBA00022478"/>
    </source>
</evidence>
<dbReference type="GO" id="GO:0006351">
    <property type="term" value="P:DNA-templated transcription"/>
    <property type="evidence" value="ECO:0007669"/>
    <property type="project" value="InterPro"/>
</dbReference>
<dbReference type="GO" id="GO:0003677">
    <property type="term" value="F:DNA binding"/>
    <property type="evidence" value="ECO:0007669"/>
    <property type="project" value="InterPro"/>
</dbReference>
<dbReference type="Pfam" id="PF05000">
    <property type="entry name" value="RNA_pol_Rpb1_4"/>
    <property type="match status" value="1"/>
</dbReference>
<evidence type="ECO:0000313" key="11">
    <source>
        <dbReference type="EMBL" id="AJH65869.1"/>
    </source>
</evidence>
<dbReference type="Gene3D" id="1.10.1790.20">
    <property type="match status" value="1"/>
</dbReference>
<protein>
    <recommendedName>
        <fullName evidence="1">DNA-directed RNA polymerase</fullName>
        <ecNumber evidence="1">2.7.7.6</ecNumber>
    </recommendedName>
</protein>
<dbReference type="AlphaFoldDB" id="A0A0B5W2J1"/>
<reference evidence="11" key="1">
    <citation type="journal article" date="2015" name="J. Phycol.">
        <title>The Choreocolax polysiphoniae plastid forces a reevaluation of the evolutionary pathways to parasitism in red algae.</title>
        <authorList>
            <person name="Salomaki E.D."/>
            <person name="Nickles K.R."/>
            <person name="Lane C.E."/>
        </authorList>
    </citation>
    <scope>NUCLEOTIDE SEQUENCE</scope>
</reference>
<keyword evidence="4" id="KW-0548">Nucleotidyltransferase</keyword>
<dbReference type="Gene3D" id="1.10.132.30">
    <property type="match status" value="1"/>
</dbReference>
<dbReference type="InterPro" id="IPR012756">
    <property type="entry name" value="DNA-dir_RpoC2_beta_pp"/>
</dbReference>
<feature type="domain" description="RNA polymerase Rpb1" evidence="8">
    <location>
        <begin position="10"/>
        <end position="63"/>
    </location>
</feature>
<dbReference type="InterPro" id="IPR007081">
    <property type="entry name" value="RNA_pol_Rpb1_5"/>
</dbReference>
<evidence type="ECO:0000256" key="1">
    <source>
        <dbReference type="ARBA" id="ARBA00012418"/>
    </source>
</evidence>
<evidence type="ECO:0000256" key="6">
    <source>
        <dbReference type="ARBA" id="ARBA00022833"/>
    </source>
</evidence>
<keyword evidence="2 11" id="KW-0240">DNA-directed RNA polymerase</keyword>
<dbReference type="InterPro" id="IPR042102">
    <property type="entry name" value="RNA_pol_Rpb1_3_sf"/>
</dbReference>
<organism evidence="11">
    <name type="scientific">Choreocolax polysiphoniae</name>
    <dbReference type="NCBI Taxonomy" id="282351"/>
    <lineage>
        <taxon>Eukaryota</taxon>
        <taxon>Rhodophyta</taxon>
        <taxon>Florideophyceae</taxon>
        <taxon>Rhodymeniophycidae</taxon>
        <taxon>Gigartinales</taxon>
        <taxon>Choreocolacaceae</taxon>
        <taxon>Choreocolax</taxon>
    </lineage>
</organism>
<sequence length="1176" mass="134234">MKNYLSKIYFSNKVIDKSELKKIITWAFKNYGIASASNLIDKLKNLGFYYSTKAGISLSLEDLRIPPSKKKLLKRTLKSIKDTDKNYKTGKITTVEKLQKIIDTWNYTSEDLKRKVIEYFKNIDPLNSIYMMAFSGARANISQVKQLVGMRGLMADPHGQIIDLPIFHNFREGLTITDYFISAYGARKGLVDTALRTADSGYLTRRLVDVAQDVIICKNNCKTYNGIWLEEMVENQETLIALNQALLGRILAEDIIDFDNNTIIATINQSIDILLIKKIKNLNLHSILVRSPLTCSSINSICQLCYGWNLAHNKIVNLGEAVGVIAAQSIGEPGTQLTMRTFHTGGIFTGELSQNIISNMNGIVKYNKNVILVTTRNRYGENVVLVNSDCTITILNYTGQQKKIFILKGSLLLVKHNENIKKGTILAKFFLHNKISTEKAQKTIIADFSGSIYFENSLITQKKFIHNIKKDIVIWVLSGEVYNLPKLTKLIALNNQIVKKNDLLACIEILNYYDGKIYITKNRLFSSKLLIVTSSKLYTNLKVSIKKINEYKKYFIETTYGDKFILRCQPNKKILHKQIIGDLISTAYNTQTGGIIKYLNLSISKSDQQNFYNIHGSGYILWIPEETHIVNKDSSLLLINQLGVIEAGTEIIKNIFANNSGFLKIIKKDGIIKEIIIKPCQLIEINLTNKYLNKYKGFLRPGENLLQQINTNKLVYWEYVKILNKHFILLRPVIIYSVPKKQLLLEFSKQSFATETVNLKLVRRTNFKDGEKIKSINNVTLILTHLIIELQDKNATYKCYMQLQIFNKFNKNYYFLIKFITADFLNIKENLFHETETNNLYTKTSMLINDGEYITSGSIISKTNIFSSISGRITYQEKTKNFNKRILILSKYNIKKINITNKKLIKVKINNYIHAGDEIATNVITNFSGKIIAIQNKQIILRIGQPYLISSGSLIHIFNNDLIKKGENIATLIFKRFKTSDIIQGLPRIEEILEARKKIKPLFNPHSILEKKFTSYFKQGLNILNATKLSIIEIQFFLIKEIQSVYQAQKVYISDKHIEVIVKQMTSKVKIKNSGDTEYLPGELIDLQKIESINKSLNKINKNQASYSPILLGITRSSLNTNSFISAASFQETTKVLTEATMHNKSDWLKGLKENVIIGRLIPAGTGFNTYNKKNI</sequence>
<dbReference type="Gene3D" id="1.10.274.100">
    <property type="entry name" value="RNA polymerase Rpb1, domain 3"/>
    <property type="match status" value="1"/>
</dbReference>
<evidence type="ECO:0000256" key="4">
    <source>
        <dbReference type="ARBA" id="ARBA00022695"/>
    </source>
</evidence>
<keyword evidence="5" id="KW-0479">Metal-binding</keyword>
<name>A0A0B5W2J1_9FLOR</name>
<evidence type="ECO:0000256" key="5">
    <source>
        <dbReference type="ARBA" id="ARBA00022723"/>
    </source>
</evidence>
<dbReference type="EMBL" id="KP308096">
    <property type="protein sequence ID" value="AJH65869.1"/>
    <property type="molecule type" value="Genomic_DNA"/>
</dbReference>
<dbReference type="PANTHER" id="PTHR19376">
    <property type="entry name" value="DNA-DIRECTED RNA POLYMERASE"/>
    <property type="match status" value="1"/>
</dbReference>
<dbReference type="Pfam" id="PF04998">
    <property type="entry name" value="RNA_pol_Rpb1_5"/>
    <property type="match status" value="1"/>
</dbReference>
<dbReference type="InterPro" id="IPR038120">
    <property type="entry name" value="Rpb1_funnel_sf"/>
</dbReference>
<dbReference type="GeneID" id="23629441"/>
<dbReference type="SUPFAM" id="SSF64484">
    <property type="entry name" value="beta and beta-prime subunits of DNA dependent RNA-polymerase"/>
    <property type="match status" value="1"/>
</dbReference>
<dbReference type="InterPro" id="IPR045867">
    <property type="entry name" value="DNA-dir_RpoC_beta_prime"/>
</dbReference>
<keyword evidence="11" id="KW-0934">Plastid</keyword>
<gene>
    <name evidence="11" type="primary">rpoC2</name>
</gene>
<dbReference type="PANTHER" id="PTHR19376:SF68">
    <property type="entry name" value="DNA-DIRECTED RNA POLYMERASE SUBUNIT BETA"/>
    <property type="match status" value="1"/>
</dbReference>
<dbReference type="HAMAP" id="MF_01324">
    <property type="entry name" value="RNApol_bact_RpoC2"/>
    <property type="match status" value="1"/>
</dbReference>
<proteinExistence type="inferred from homology"/>
<evidence type="ECO:0000259" key="8">
    <source>
        <dbReference type="Pfam" id="PF04983"/>
    </source>
</evidence>
<dbReference type="EC" id="2.7.7.6" evidence="1"/>
<keyword evidence="3" id="KW-0808">Transferase</keyword>
<dbReference type="CDD" id="cd02655">
    <property type="entry name" value="RNAP_beta'_C"/>
    <property type="match status" value="1"/>
</dbReference>
<dbReference type="GO" id="GO:0003899">
    <property type="term" value="F:DNA-directed RNA polymerase activity"/>
    <property type="evidence" value="ECO:0007669"/>
    <property type="project" value="UniProtKB-EC"/>
</dbReference>
<dbReference type="GO" id="GO:0046872">
    <property type="term" value="F:metal ion binding"/>
    <property type="evidence" value="ECO:0007669"/>
    <property type="project" value="UniProtKB-KW"/>
</dbReference>
<evidence type="ECO:0000259" key="9">
    <source>
        <dbReference type="Pfam" id="PF04998"/>
    </source>
</evidence>
<evidence type="ECO:0000259" key="10">
    <source>
        <dbReference type="Pfam" id="PF05000"/>
    </source>
</evidence>
<evidence type="ECO:0000256" key="7">
    <source>
        <dbReference type="ARBA" id="ARBA00023163"/>
    </source>
</evidence>
<dbReference type="GO" id="GO:0000428">
    <property type="term" value="C:DNA-directed RNA polymerase complex"/>
    <property type="evidence" value="ECO:0007669"/>
    <property type="project" value="UniProtKB-KW"/>
</dbReference>
<dbReference type="Pfam" id="PF04983">
    <property type="entry name" value="RNA_pol_Rpb1_3"/>
    <property type="match status" value="1"/>
</dbReference>
<feature type="domain" description="RNA polymerase Rpb1" evidence="10">
    <location>
        <begin position="92"/>
        <end position="171"/>
    </location>
</feature>
<accession>A0A0B5W2J1</accession>
<dbReference type="InterPro" id="IPR007083">
    <property type="entry name" value="RNA_pol_Rpb1_4"/>
</dbReference>
<evidence type="ECO:0000256" key="3">
    <source>
        <dbReference type="ARBA" id="ARBA00022679"/>
    </source>
</evidence>
<dbReference type="NCBIfam" id="TIGR02388">
    <property type="entry name" value="rpoC2_cyan"/>
    <property type="match status" value="1"/>
</dbReference>
<dbReference type="Gene3D" id="2.40.50.100">
    <property type="match status" value="1"/>
</dbReference>
<geneLocation type="plastid" evidence="11"/>